<evidence type="ECO:0000313" key="9">
    <source>
        <dbReference type="EMBL" id="KAK4524476.1"/>
    </source>
</evidence>
<dbReference type="Proteomes" id="UP001300502">
    <property type="component" value="Unassembled WGS sequence"/>
</dbReference>
<organism evidence="9 10">
    <name type="scientific">Galdieria yellowstonensis</name>
    <dbReference type="NCBI Taxonomy" id="3028027"/>
    <lineage>
        <taxon>Eukaryota</taxon>
        <taxon>Rhodophyta</taxon>
        <taxon>Bangiophyceae</taxon>
        <taxon>Galdieriales</taxon>
        <taxon>Galdieriaceae</taxon>
        <taxon>Galdieria</taxon>
    </lineage>
</organism>
<dbReference type="SMART" id="SM00487">
    <property type="entry name" value="DEXDc"/>
    <property type="match status" value="1"/>
</dbReference>
<evidence type="ECO:0000256" key="2">
    <source>
        <dbReference type="ARBA" id="ARBA00022801"/>
    </source>
</evidence>
<name>A0AAV9IB08_9RHOD</name>
<evidence type="ECO:0000256" key="5">
    <source>
        <dbReference type="PROSITE-ProRule" id="PRU00552"/>
    </source>
</evidence>
<dbReference type="InterPro" id="IPR011545">
    <property type="entry name" value="DEAD/DEAH_box_helicase_dom"/>
</dbReference>
<evidence type="ECO:0000256" key="3">
    <source>
        <dbReference type="ARBA" id="ARBA00022806"/>
    </source>
</evidence>
<evidence type="ECO:0000259" key="6">
    <source>
        <dbReference type="PROSITE" id="PS51192"/>
    </source>
</evidence>
<sequence length="470" mass="52801">MKAQKHCKQVGFLCSCVRYPLLHITYNRREKSQVNPFGFRQEKLLFVTRRRTTNAVMMTLSKSKQIVQADETGFQSLGVCEATCKALLDAFNIQIPTSIQRKAIPAISGGANVIVGAVTGSGKSLAYLIPIIEKLKLQEELQGFVRRPKKPRAIVFVPTRELGEQLLRVLKALSHHLKFRAVSLLGGRLSFVQQKKALETFVDIVVCSPSRLLKHANVGNIYFGDVRYVVMDEVDALLGDDFVQDLDAILAKLPKNIGEEREKTQFIAVGATHPKQIVAIYEKYFPNAKHVNDRLHTLPANTKHVFMNIKGDEATQELISLLQEMEEKKKLGKGSNHVIIFCNTVASCRFVEHYLSERGYQTVNYHGEIPPKKRTALFSEFLTNERVILICTDVGARGLDDLSVKLVVNFEFPTSVVDYIHRAGRTGRAGNAGKVVNFVRKKDISLAEAIRAGMSQHKDLLEYTAQLRRK</sequence>
<dbReference type="PROSITE" id="PS51195">
    <property type="entry name" value="Q_MOTIF"/>
    <property type="match status" value="1"/>
</dbReference>
<accession>A0AAV9IB08</accession>
<feature type="domain" description="DEAD-box RNA helicase Q" evidence="8">
    <location>
        <begin position="72"/>
        <end position="101"/>
    </location>
</feature>
<dbReference type="Gene3D" id="3.40.50.300">
    <property type="entry name" value="P-loop containing nucleotide triphosphate hydrolases"/>
    <property type="match status" value="2"/>
</dbReference>
<evidence type="ECO:0000313" key="10">
    <source>
        <dbReference type="Proteomes" id="UP001300502"/>
    </source>
</evidence>
<dbReference type="InterPro" id="IPR001650">
    <property type="entry name" value="Helicase_C-like"/>
</dbReference>
<feature type="domain" description="Helicase C-terminal" evidence="7">
    <location>
        <begin position="317"/>
        <end position="470"/>
    </location>
</feature>
<dbReference type="GO" id="GO:0016787">
    <property type="term" value="F:hydrolase activity"/>
    <property type="evidence" value="ECO:0007669"/>
    <property type="project" value="UniProtKB-KW"/>
</dbReference>
<dbReference type="EMBL" id="JANCYU010000023">
    <property type="protein sequence ID" value="KAK4524476.1"/>
    <property type="molecule type" value="Genomic_DNA"/>
</dbReference>
<evidence type="ECO:0000259" key="8">
    <source>
        <dbReference type="PROSITE" id="PS51195"/>
    </source>
</evidence>
<dbReference type="SMART" id="SM00490">
    <property type="entry name" value="HELICc"/>
    <property type="match status" value="1"/>
</dbReference>
<evidence type="ECO:0000259" key="7">
    <source>
        <dbReference type="PROSITE" id="PS51194"/>
    </source>
</evidence>
<keyword evidence="2" id="KW-0378">Hydrolase</keyword>
<feature type="short sequence motif" description="Q motif" evidence="5">
    <location>
        <begin position="72"/>
        <end position="101"/>
    </location>
</feature>
<dbReference type="PANTHER" id="PTHR47960">
    <property type="entry name" value="DEAD-BOX ATP-DEPENDENT RNA HELICASE 50"/>
    <property type="match status" value="1"/>
</dbReference>
<dbReference type="InterPro" id="IPR014014">
    <property type="entry name" value="RNA_helicase_DEAD_Q_motif"/>
</dbReference>
<dbReference type="AlphaFoldDB" id="A0AAV9IB08"/>
<dbReference type="Pfam" id="PF00270">
    <property type="entry name" value="DEAD"/>
    <property type="match status" value="1"/>
</dbReference>
<dbReference type="CDD" id="cd00268">
    <property type="entry name" value="DEADc"/>
    <property type="match status" value="1"/>
</dbReference>
<keyword evidence="10" id="KW-1185">Reference proteome</keyword>
<protein>
    <recommendedName>
        <fullName evidence="11">RNA helicase</fullName>
    </recommendedName>
</protein>
<gene>
    <name evidence="9" type="ORF">GAYE_SCF03G2377</name>
</gene>
<dbReference type="Pfam" id="PF00271">
    <property type="entry name" value="Helicase_C"/>
    <property type="match status" value="1"/>
</dbReference>
<evidence type="ECO:0000256" key="1">
    <source>
        <dbReference type="ARBA" id="ARBA00022741"/>
    </source>
</evidence>
<dbReference type="GO" id="GO:0003676">
    <property type="term" value="F:nucleic acid binding"/>
    <property type="evidence" value="ECO:0007669"/>
    <property type="project" value="InterPro"/>
</dbReference>
<dbReference type="InterPro" id="IPR044742">
    <property type="entry name" value="DEAD/DEAH_RhlB"/>
</dbReference>
<evidence type="ECO:0008006" key="11">
    <source>
        <dbReference type="Google" id="ProtNLM"/>
    </source>
</evidence>
<comment type="caution">
    <text evidence="9">The sequence shown here is derived from an EMBL/GenBank/DDBJ whole genome shotgun (WGS) entry which is preliminary data.</text>
</comment>
<reference evidence="9 10" key="1">
    <citation type="submission" date="2022-07" db="EMBL/GenBank/DDBJ databases">
        <title>Genome-wide signatures of adaptation to extreme environments.</title>
        <authorList>
            <person name="Cho C.H."/>
            <person name="Yoon H.S."/>
        </authorList>
    </citation>
    <scope>NUCLEOTIDE SEQUENCE [LARGE SCALE GENOMIC DNA]</scope>
    <source>
        <strain evidence="9 10">108.79 E11</strain>
    </source>
</reference>
<evidence type="ECO:0000256" key="4">
    <source>
        <dbReference type="ARBA" id="ARBA00022840"/>
    </source>
</evidence>
<keyword evidence="3" id="KW-0347">Helicase</keyword>
<dbReference type="InterPro" id="IPR014001">
    <property type="entry name" value="Helicase_ATP-bd"/>
</dbReference>
<dbReference type="PROSITE" id="PS51192">
    <property type="entry name" value="HELICASE_ATP_BIND_1"/>
    <property type="match status" value="1"/>
</dbReference>
<dbReference type="PROSITE" id="PS51194">
    <property type="entry name" value="HELICASE_CTER"/>
    <property type="match status" value="1"/>
</dbReference>
<keyword evidence="4" id="KW-0067">ATP-binding</keyword>
<dbReference type="GO" id="GO:0003724">
    <property type="term" value="F:RNA helicase activity"/>
    <property type="evidence" value="ECO:0007669"/>
    <property type="project" value="InterPro"/>
</dbReference>
<proteinExistence type="predicted"/>
<dbReference type="InterPro" id="IPR027417">
    <property type="entry name" value="P-loop_NTPase"/>
</dbReference>
<dbReference type="GO" id="GO:0005524">
    <property type="term" value="F:ATP binding"/>
    <property type="evidence" value="ECO:0007669"/>
    <property type="project" value="UniProtKB-KW"/>
</dbReference>
<keyword evidence="1" id="KW-0547">Nucleotide-binding</keyword>
<dbReference type="CDD" id="cd18787">
    <property type="entry name" value="SF2_C_DEAD"/>
    <property type="match status" value="1"/>
</dbReference>
<dbReference type="SUPFAM" id="SSF52540">
    <property type="entry name" value="P-loop containing nucleoside triphosphate hydrolases"/>
    <property type="match status" value="1"/>
</dbReference>
<feature type="domain" description="Helicase ATP-binding" evidence="6">
    <location>
        <begin position="104"/>
        <end position="291"/>
    </location>
</feature>